<comment type="caution">
    <text evidence="2">The sequence shown here is derived from an EMBL/GenBank/DDBJ whole genome shotgun (WGS) entry which is preliminary data.</text>
</comment>
<dbReference type="PANTHER" id="PTHR43084">
    <property type="entry name" value="PERSULFIDE DIOXYGENASE ETHE1"/>
    <property type="match status" value="1"/>
</dbReference>
<dbReference type="PANTHER" id="PTHR43084:SF1">
    <property type="entry name" value="PERSULFIDE DIOXYGENASE ETHE1, MITOCHONDRIAL"/>
    <property type="match status" value="1"/>
</dbReference>
<dbReference type="SMART" id="SM00849">
    <property type="entry name" value="Lactamase_B"/>
    <property type="match status" value="1"/>
</dbReference>
<dbReference type="Proteomes" id="UP000597507">
    <property type="component" value="Unassembled WGS sequence"/>
</dbReference>
<gene>
    <name evidence="2" type="ORF">GCM10010964_22010</name>
</gene>
<dbReference type="InterPro" id="IPR051682">
    <property type="entry name" value="Mito_Persulfide_Diox"/>
</dbReference>
<name>A0A8J2ZB48_9PROT</name>
<proteinExistence type="predicted"/>
<dbReference type="InterPro" id="IPR001279">
    <property type="entry name" value="Metallo-B-lactamas"/>
</dbReference>
<dbReference type="RefSeq" id="WP_229677944.1">
    <property type="nucleotide sequence ID" value="NZ_BMKS01000005.1"/>
</dbReference>
<evidence type="ECO:0000259" key="1">
    <source>
        <dbReference type="SMART" id="SM00849"/>
    </source>
</evidence>
<accession>A0A8J2ZB48</accession>
<evidence type="ECO:0000313" key="3">
    <source>
        <dbReference type="Proteomes" id="UP000597507"/>
    </source>
</evidence>
<protein>
    <submittedName>
        <fullName evidence="2">MBL fold metallo-hydrolase</fullName>
    </submittedName>
</protein>
<dbReference type="Pfam" id="PF00753">
    <property type="entry name" value="Lactamase_B"/>
    <property type="match status" value="1"/>
</dbReference>
<dbReference type="SUPFAM" id="SSF56281">
    <property type="entry name" value="Metallo-hydrolase/oxidoreductase"/>
    <property type="match status" value="1"/>
</dbReference>
<dbReference type="GO" id="GO:0070813">
    <property type="term" value="P:hydrogen sulfide metabolic process"/>
    <property type="evidence" value="ECO:0007669"/>
    <property type="project" value="TreeGrafter"/>
</dbReference>
<sequence length="277" mass="30869">MTASGRPEVTGFFHGETNSVAHVCADQDTRRSALIGPALDFDRNARATHTDFADRMLRFVRERGREVEWILDTHPHAGHLSAAPDLKERLGGPPIAIGARVVAVQRIWKGTYNQPARLPRRRLAVDRLFEDGERFRIGGIEAEVMFTPGHTAASIAYRIGDAAFVHDTLFMPDSGTARADFRRRRARPVAFDPPAARAAARDAHLRRARLHAGRAPWWESTVAEQRARNIHVRDGITEEEFVRMREARDTDLPLPALMLDACAAAGGPIRKRTARPA</sequence>
<dbReference type="GO" id="GO:0050313">
    <property type="term" value="F:sulfur dioxygenase activity"/>
    <property type="evidence" value="ECO:0007669"/>
    <property type="project" value="TreeGrafter"/>
</dbReference>
<evidence type="ECO:0000313" key="2">
    <source>
        <dbReference type="EMBL" id="GGG33685.1"/>
    </source>
</evidence>
<dbReference type="EMBL" id="BMKS01000005">
    <property type="protein sequence ID" value="GGG33685.1"/>
    <property type="molecule type" value="Genomic_DNA"/>
</dbReference>
<organism evidence="2 3">
    <name type="scientific">Caldovatus sediminis</name>
    <dbReference type="NCBI Taxonomy" id="2041189"/>
    <lineage>
        <taxon>Bacteria</taxon>
        <taxon>Pseudomonadati</taxon>
        <taxon>Pseudomonadota</taxon>
        <taxon>Alphaproteobacteria</taxon>
        <taxon>Acetobacterales</taxon>
        <taxon>Roseomonadaceae</taxon>
        <taxon>Caldovatus</taxon>
    </lineage>
</organism>
<dbReference type="AlphaFoldDB" id="A0A8J2ZB48"/>
<reference evidence="2 3" key="1">
    <citation type="journal article" date="2014" name="Int. J. Syst. Evol. Microbiol.">
        <title>Complete genome sequence of Corynebacterium casei LMG S-19264T (=DSM 44701T), isolated from a smear-ripened cheese.</title>
        <authorList>
            <consortium name="US DOE Joint Genome Institute (JGI-PGF)"/>
            <person name="Walter F."/>
            <person name="Albersmeier A."/>
            <person name="Kalinowski J."/>
            <person name="Ruckert C."/>
        </authorList>
    </citation>
    <scope>NUCLEOTIDE SEQUENCE [LARGE SCALE GENOMIC DNA]</scope>
    <source>
        <strain evidence="2 3">CGMCC 1.16330</strain>
    </source>
</reference>
<dbReference type="InterPro" id="IPR036866">
    <property type="entry name" value="RibonucZ/Hydroxyglut_hydro"/>
</dbReference>
<dbReference type="Gene3D" id="3.60.15.10">
    <property type="entry name" value="Ribonuclease Z/Hydroxyacylglutathione hydrolase-like"/>
    <property type="match status" value="1"/>
</dbReference>
<dbReference type="GO" id="GO:0006749">
    <property type="term" value="P:glutathione metabolic process"/>
    <property type="evidence" value="ECO:0007669"/>
    <property type="project" value="TreeGrafter"/>
</dbReference>
<feature type="domain" description="Metallo-beta-lactamase" evidence="1">
    <location>
        <begin position="17"/>
        <end position="214"/>
    </location>
</feature>
<keyword evidence="3" id="KW-1185">Reference proteome</keyword>